<name>A0A0K9PYS2_ZOSMR</name>
<organism evidence="2 3">
    <name type="scientific">Zostera marina</name>
    <name type="common">Eelgrass</name>
    <dbReference type="NCBI Taxonomy" id="29655"/>
    <lineage>
        <taxon>Eukaryota</taxon>
        <taxon>Viridiplantae</taxon>
        <taxon>Streptophyta</taxon>
        <taxon>Embryophyta</taxon>
        <taxon>Tracheophyta</taxon>
        <taxon>Spermatophyta</taxon>
        <taxon>Magnoliopsida</taxon>
        <taxon>Liliopsida</taxon>
        <taxon>Zosteraceae</taxon>
        <taxon>Zostera</taxon>
    </lineage>
</organism>
<feature type="transmembrane region" description="Helical" evidence="1">
    <location>
        <begin position="114"/>
        <end position="137"/>
    </location>
</feature>
<feature type="transmembrane region" description="Helical" evidence="1">
    <location>
        <begin position="149"/>
        <end position="173"/>
    </location>
</feature>
<feature type="transmembrane region" description="Helical" evidence="1">
    <location>
        <begin position="7"/>
        <end position="26"/>
    </location>
</feature>
<evidence type="ECO:0008006" key="4">
    <source>
        <dbReference type="Google" id="ProtNLM"/>
    </source>
</evidence>
<feature type="transmembrane region" description="Helical" evidence="1">
    <location>
        <begin position="291"/>
        <end position="315"/>
    </location>
</feature>
<feature type="transmembrane region" description="Helical" evidence="1">
    <location>
        <begin position="509"/>
        <end position="532"/>
    </location>
</feature>
<keyword evidence="1" id="KW-0472">Membrane</keyword>
<reference evidence="3" key="1">
    <citation type="journal article" date="2016" name="Nature">
        <title>The genome of the seagrass Zostera marina reveals angiosperm adaptation to the sea.</title>
        <authorList>
            <person name="Olsen J.L."/>
            <person name="Rouze P."/>
            <person name="Verhelst B."/>
            <person name="Lin Y.-C."/>
            <person name="Bayer T."/>
            <person name="Collen J."/>
            <person name="Dattolo E."/>
            <person name="De Paoli E."/>
            <person name="Dittami S."/>
            <person name="Maumus F."/>
            <person name="Michel G."/>
            <person name="Kersting A."/>
            <person name="Lauritano C."/>
            <person name="Lohaus R."/>
            <person name="Toepel M."/>
            <person name="Tonon T."/>
            <person name="Vanneste K."/>
            <person name="Amirebrahimi M."/>
            <person name="Brakel J."/>
            <person name="Bostroem C."/>
            <person name="Chovatia M."/>
            <person name="Grimwood J."/>
            <person name="Jenkins J.W."/>
            <person name="Jueterbock A."/>
            <person name="Mraz A."/>
            <person name="Stam W.T."/>
            <person name="Tice H."/>
            <person name="Bornberg-Bauer E."/>
            <person name="Green P.J."/>
            <person name="Pearson G.A."/>
            <person name="Procaccini G."/>
            <person name="Duarte C.M."/>
            <person name="Schmutz J."/>
            <person name="Reusch T.B.H."/>
            <person name="Van de Peer Y."/>
        </authorList>
    </citation>
    <scope>NUCLEOTIDE SEQUENCE [LARGE SCALE GENOMIC DNA]</scope>
    <source>
        <strain evidence="3">cv. Finnish</strain>
    </source>
</reference>
<keyword evidence="1" id="KW-0812">Transmembrane</keyword>
<dbReference type="EMBL" id="LFYR01000585">
    <property type="protein sequence ID" value="KMZ73382.1"/>
    <property type="molecule type" value="Genomic_DNA"/>
</dbReference>
<sequence>MLLYYENYCFLTLLKILFLISIFSVFSGASDLPNNTAVIGHDTNARLHILRKTDVAEVEVSLADETLRGNGSFILAANRTYRRDPLDDNKYYEGGWDIRDEHYWASVGFSAAPLFILAVVWFLGFLLVLMFLCFHYFCCGHRKYSYSRIAYACSLACLILFTVAAIIGCVILYTGQGKFYKSTKTTLDFVVEKANVTVETLGNFSDSLSAAKQVRVKQFFLSTQDQDKIDAIEIKLNQSANYLSARTQKNSKDINRILDLVRYLLIVIAAVMLLLTFLGFLFSLFGWKTLVYFLVLIGWILVTATFILSGVFLILHNATGDTCLAMDDWVKNPHARTTLDSILPCVDVATAEESANQSRRITLDLVNGINQVITEIANKNFPPGFSSIVSYNQSGSPIPTLCSPWSASDLSDTRNQCTPGQVNFDNASKVWESFVCQDYSGQQGSEMCKSVGRLTPFVYSQLRAAITVSSGIHNYSPFLIRLEDCSFARETFSKISSENCPDLKKFSKWVYLGLTMVSAAVMLSLIFWVIYARERRHRGYSKQFMTRSHAPVSGRDKTP</sequence>
<accession>A0A0K9PYS2</accession>
<dbReference type="Proteomes" id="UP000036987">
    <property type="component" value="Unassembled WGS sequence"/>
</dbReference>
<dbReference type="InterPro" id="IPR040283">
    <property type="entry name" value="DDB_G0292058-like"/>
</dbReference>
<evidence type="ECO:0000313" key="2">
    <source>
        <dbReference type="EMBL" id="KMZ73382.1"/>
    </source>
</evidence>
<feature type="transmembrane region" description="Helical" evidence="1">
    <location>
        <begin position="260"/>
        <end position="284"/>
    </location>
</feature>
<dbReference type="OMA" id="MSCFRAN"/>
<keyword evidence="3" id="KW-1185">Reference proteome</keyword>
<dbReference type="PANTHER" id="PTHR31414:SF15">
    <property type="entry name" value="PLASMA MEMBRANE FUSION PROTEIN"/>
    <property type="match status" value="1"/>
</dbReference>
<gene>
    <name evidence="2" type="ORF">ZOSMA_14G01460</name>
</gene>
<dbReference type="STRING" id="29655.A0A0K9PYS2"/>
<evidence type="ECO:0000256" key="1">
    <source>
        <dbReference type="SAM" id="Phobius"/>
    </source>
</evidence>
<proteinExistence type="predicted"/>
<dbReference type="PANTHER" id="PTHR31414">
    <property type="entry name" value="TRANSMEMBRANE PROTEIN DDB_G0292058"/>
    <property type="match status" value="1"/>
</dbReference>
<protein>
    <recommendedName>
        <fullName evidence="4">Transmembrane protein</fullName>
    </recommendedName>
</protein>
<evidence type="ECO:0000313" key="3">
    <source>
        <dbReference type="Proteomes" id="UP000036987"/>
    </source>
</evidence>
<dbReference type="AlphaFoldDB" id="A0A0K9PYS2"/>
<comment type="caution">
    <text evidence="2">The sequence shown here is derived from an EMBL/GenBank/DDBJ whole genome shotgun (WGS) entry which is preliminary data.</text>
</comment>
<keyword evidence="1" id="KW-1133">Transmembrane helix</keyword>
<dbReference type="OrthoDB" id="1937321at2759"/>